<reference evidence="1 2" key="1">
    <citation type="submission" date="2024-10" db="EMBL/GenBank/DDBJ databases">
        <title>The Natural Products Discovery Center: Release of the First 8490 Sequenced Strains for Exploring Actinobacteria Biosynthetic Diversity.</title>
        <authorList>
            <person name="Kalkreuter E."/>
            <person name="Kautsar S.A."/>
            <person name="Yang D."/>
            <person name="Bader C.D."/>
            <person name="Teijaro C.N."/>
            <person name="Fluegel L."/>
            <person name="Davis C.M."/>
            <person name="Simpson J.R."/>
            <person name="Lauterbach L."/>
            <person name="Steele A.D."/>
            <person name="Gui C."/>
            <person name="Meng S."/>
            <person name="Li G."/>
            <person name="Viehrig K."/>
            <person name="Ye F."/>
            <person name="Su P."/>
            <person name="Kiefer A.F."/>
            <person name="Nichols A."/>
            <person name="Cepeda A.J."/>
            <person name="Yan W."/>
            <person name="Fan B."/>
            <person name="Jiang Y."/>
            <person name="Adhikari A."/>
            <person name="Zheng C.-J."/>
            <person name="Schuster L."/>
            <person name="Cowan T.M."/>
            <person name="Smanski M.J."/>
            <person name="Chevrette M.G."/>
            <person name="De Carvalho L.P.S."/>
            <person name="Shen B."/>
        </authorList>
    </citation>
    <scope>NUCLEOTIDE SEQUENCE [LARGE SCALE GENOMIC DNA]</scope>
    <source>
        <strain evidence="1 2">NPDC050545</strain>
    </source>
</reference>
<comment type="caution">
    <text evidence="1">The sequence shown here is derived from an EMBL/GenBank/DDBJ whole genome shotgun (WGS) entry which is preliminary data.</text>
</comment>
<evidence type="ECO:0000313" key="1">
    <source>
        <dbReference type="EMBL" id="MFI6502389.1"/>
    </source>
</evidence>
<gene>
    <name evidence="1" type="ORF">ACIBG2_33780</name>
</gene>
<dbReference type="RefSeq" id="WP_397087612.1">
    <property type="nucleotide sequence ID" value="NZ_JBITGY010000009.1"/>
</dbReference>
<dbReference type="EMBL" id="JBITGY010000009">
    <property type="protein sequence ID" value="MFI6502389.1"/>
    <property type="molecule type" value="Genomic_DNA"/>
</dbReference>
<evidence type="ECO:0008006" key="3">
    <source>
        <dbReference type="Google" id="ProtNLM"/>
    </source>
</evidence>
<protein>
    <recommendedName>
        <fullName evidence="3">MFS transporter</fullName>
    </recommendedName>
</protein>
<proteinExistence type="predicted"/>
<name>A0ABW7Z2H8_9ACTN</name>
<evidence type="ECO:0000313" key="2">
    <source>
        <dbReference type="Proteomes" id="UP001612741"/>
    </source>
</evidence>
<keyword evidence="2" id="KW-1185">Reference proteome</keyword>
<organism evidence="1 2">
    <name type="scientific">Nonomuraea typhae</name>
    <dbReference type="NCBI Taxonomy" id="2603600"/>
    <lineage>
        <taxon>Bacteria</taxon>
        <taxon>Bacillati</taxon>
        <taxon>Actinomycetota</taxon>
        <taxon>Actinomycetes</taxon>
        <taxon>Streptosporangiales</taxon>
        <taxon>Streptosporangiaceae</taxon>
        <taxon>Nonomuraea</taxon>
    </lineage>
</organism>
<sequence>MLETKVRQPLPLGVYLLAFSLFAMGSAEFLLAGVLPAIADDLDISLSAQSGVPFRRSAAAALGVPLSRFGVPASLCGGVPVASRAVLDGLFQ</sequence>
<accession>A0ABW7Z2H8</accession>
<dbReference type="Proteomes" id="UP001612741">
    <property type="component" value="Unassembled WGS sequence"/>
</dbReference>